<evidence type="ECO:0000256" key="1">
    <source>
        <dbReference type="SAM" id="MobiDB-lite"/>
    </source>
</evidence>
<gene>
    <name evidence="2" type="ORF">CCACVL1_10905</name>
</gene>
<keyword evidence="3" id="KW-1185">Reference proteome</keyword>
<accession>A0A1R3INX7</accession>
<name>A0A1R3INX7_COCAP</name>
<protein>
    <submittedName>
        <fullName evidence="2">Uncharacterized protein</fullName>
    </submittedName>
</protein>
<evidence type="ECO:0000313" key="2">
    <source>
        <dbReference type="EMBL" id="OMO84285.1"/>
    </source>
</evidence>
<comment type="caution">
    <text evidence="2">The sequence shown here is derived from an EMBL/GenBank/DDBJ whole genome shotgun (WGS) entry which is preliminary data.</text>
</comment>
<dbReference type="AlphaFoldDB" id="A0A1R3INX7"/>
<reference evidence="2 3" key="1">
    <citation type="submission" date="2013-09" db="EMBL/GenBank/DDBJ databases">
        <title>Corchorus capsularis genome sequencing.</title>
        <authorList>
            <person name="Alam M."/>
            <person name="Haque M.S."/>
            <person name="Islam M.S."/>
            <person name="Emdad E.M."/>
            <person name="Islam M.M."/>
            <person name="Ahmed B."/>
            <person name="Halim A."/>
            <person name="Hossen Q.M.M."/>
            <person name="Hossain M.Z."/>
            <person name="Ahmed R."/>
            <person name="Khan M.M."/>
            <person name="Islam R."/>
            <person name="Rashid M.M."/>
            <person name="Khan S.A."/>
            <person name="Rahman M.S."/>
            <person name="Alam M."/>
        </authorList>
    </citation>
    <scope>NUCLEOTIDE SEQUENCE [LARGE SCALE GENOMIC DNA]</scope>
    <source>
        <strain evidence="3">cv. CVL-1</strain>
        <tissue evidence="2">Whole seedling</tissue>
    </source>
</reference>
<dbReference type="Gramene" id="OMO84285">
    <property type="protein sequence ID" value="OMO84285"/>
    <property type="gene ID" value="CCACVL1_10905"/>
</dbReference>
<feature type="non-terminal residue" evidence="2">
    <location>
        <position position="1"/>
    </location>
</feature>
<organism evidence="2 3">
    <name type="scientific">Corchorus capsularis</name>
    <name type="common">Jute</name>
    <dbReference type="NCBI Taxonomy" id="210143"/>
    <lineage>
        <taxon>Eukaryota</taxon>
        <taxon>Viridiplantae</taxon>
        <taxon>Streptophyta</taxon>
        <taxon>Embryophyta</taxon>
        <taxon>Tracheophyta</taxon>
        <taxon>Spermatophyta</taxon>
        <taxon>Magnoliopsida</taxon>
        <taxon>eudicotyledons</taxon>
        <taxon>Gunneridae</taxon>
        <taxon>Pentapetalae</taxon>
        <taxon>rosids</taxon>
        <taxon>malvids</taxon>
        <taxon>Malvales</taxon>
        <taxon>Malvaceae</taxon>
        <taxon>Grewioideae</taxon>
        <taxon>Apeibeae</taxon>
        <taxon>Corchorus</taxon>
    </lineage>
</organism>
<evidence type="ECO:0000313" key="3">
    <source>
        <dbReference type="Proteomes" id="UP000188268"/>
    </source>
</evidence>
<dbReference type="EMBL" id="AWWV01009737">
    <property type="protein sequence ID" value="OMO84285.1"/>
    <property type="molecule type" value="Genomic_DNA"/>
</dbReference>
<feature type="region of interest" description="Disordered" evidence="1">
    <location>
        <begin position="1"/>
        <end position="24"/>
    </location>
</feature>
<proteinExistence type="predicted"/>
<sequence length="24" mass="2633">GVESDDWEPNQAVDDLNGGRIFKA</sequence>
<dbReference type="Proteomes" id="UP000188268">
    <property type="component" value="Unassembled WGS sequence"/>
</dbReference>